<comment type="function">
    <text evidence="1">Involved in the high-affinity zinc uptake transport system.</text>
</comment>
<organism evidence="15 16">
    <name type="scientific">Candidatus Magnetaquiglobus chichijimensis</name>
    <dbReference type="NCBI Taxonomy" id="3141448"/>
    <lineage>
        <taxon>Bacteria</taxon>
        <taxon>Pseudomonadati</taxon>
        <taxon>Pseudomonadota</taxon>
        <taxon>Magnetococcia</taxon>
        <taxon>Magnetococcales</taxon>
        <taxon>Candidatus Magnetaquicoccaceae</taxon>
        <taxon>Candidatus Magnetaquiglobus</taxon>
    </lineage>
</organism>
<evidence type="ECO:0000256" key="1">
    <source>
        <dbReference type="ARBA" id="ARBA00002313"/>
    </source>
</evidence>
<reference evidence="15 16" key="2">
    <citation type="submission" date="2024-09" db="EMBL/GenBank/DDBJ databases">
        <title>Draft genome sequence of Candidatus Magnetaquicoccaceae bacterium FCR-1.</title>
        <authorList>
            <person name="Shimoshige H."/>
            <person name="Shimamura S."/>
            <person name="Taoka A."/>
            <person name="Kobayashi H."/>
            <person name="Maekawa T."/>
        </authorList>
    </citation>
    <scope>NUCLEOTIDE SEQUENCE [LARGE SCALE GENOMIC DNA]</scope>
    <source>
        <strain evidence="15 16">FCR-1</strain>
    </source>
</reference>
<dbReference type="SUPFAM" id="SSF81345">
    <property type="entry name" value="ABC transporter involved in vitamin B12 uptake, BtuC"/>
    <property type="match status" value="1"/>
</dbReference>
<dbReference type="PANTHER" id="PTHR30477">
    <property type="entry name" value="ABC-TRANSPORTER METAL-BINDING PROTEIN"/>
    <property type="match status" value="1"/>
</dbReference>
<evidence type="ECO:0000256" key="10">
    <source>
        <dbReference type="ARBA" id="ARBA00023065"/>
    </source>
</evidence>
<keyword evidence="16" id="KW-1185">Reference proteome</keyword>
<keyword evidence="11 14" id="KW-0472">Membrane</keyword>
<evidence type="ECO:0000313" key="15">
    <source>
        <dbReference type="EMBL" id="GAB0057363.1"/>
    </source>
</evidence>
<feature type="transmembrane region" description="Helical" evidence="14">
    <location>
        <begin position="170"/>
        <end position="201"/>
    </location>
</feature>
<evidence type="ECO:0000256" key="13">
    <source>
        <dbReference type="RuleBase" id="RU003943"/>
    </source>
</evidence>
<dbReference type="Pfam" id="PF00950">
    <property type="entry name" value="ABC-3"/>
    <property type="match status" value="1"/>
</dbReference>
<evidence type="ECO:0000256" key="4">
    <source>
        <dbReference type="ARBA" id="ARBA00022448"/>
    </source>
</evidence>
<feature type="transmembrane region" description="Helical" evidence="14">
    <location>
        <begin position="85"/>
        <end position="103"/>
    </location>
</feature>
<feature type="transmembrane region" description="Helical" evidence="14">
    <location>
        <begin position="239"/>
        <end position="258"/>
    </location>
</feature>
<evidence type="ECO:0000256" key="14">
    <source>
        <dbReference type="SAM" id="Phobius"/>
    </source>
</evidence>
<dbReference type="RefSeq" id="WP_420905055.1">
    <property type="nucleotide sequence ID" value="NZ_BAAFGK010000004.1"/>
</dbReference>
<accession>A0ABQ0C8Z5</accession>
<evidence type="ECO:0000256" key="5">
    <source>
        <dbReference type="ARBA" id="ARBA00022475"/>
    </source>
</evidence>
<comment type="caution">
    <text evidence="15">The sequence shown here is derived from an EMBL/GenBank/DDBJ whole genome shotgun (WGS) entry which is preliminary data.</text>
</comment>
<evidence type="ECO:0000256" key="8">
    <source>
        <dbReference type="ARBA" id="ARBA00022906"/>
    </source>
</evidence>
<dbReference type="InterPro" id="IPR001626">
    <property type="entry name" value="ABC_TroCD"/>
</dbReference>
<keyword evidence="10" id="KW-0406">Ion transport</keyword>
<dbReference type="InterPro" id="IPR037294">
    <property type="entry name" value="ABC_BtuC-like"/>
</dbReference>
<evidence type="ECO:0000256" key="11">
    <source>
        <dbReference type="ARBA" id="ARBA00023136"/>
    </source>
</evidence>
<dbReference type="Gene3D" id="1.10.3470.10">
    <property type="entry name" value="ABC transporter involved in vitamin B12 uptake, BtuC"/>
    <property type="match status" value="1"/>
</dbReference>
<evidence type="ECO:0000256" key="3">
    <source>
        <dbReference type="ARBA" id="ARBA00008034"/>
    </source>
</evidence>
<reference evidence="15 16" key="1">
    <citation type="submission" date="2024-05" db="EMBL/GenBank/DDBJ databases">
        <authorList>
            <consortium name="Candidatus Magnetaquicoccaceae bacterium FCR-1 genome sequencing consortium"/>
            <person name="Shimoshige H."/>
            <person name="Shimamura S."/>
            <person name="Taoka A."/>
            <person name="Kobayashi H."/>
            <person name="Maekawa T."/>
        </authorList>
    </citation>
    <scope>NUCLEOTIDE SEQUENCE [LARGE SCALE GENOMIC DNA]</scope>
    <source>
        <strain evidence="15 16">FCR-1</strain>
    </source>
</reference>
<dbReference type="EMBL" id="BAAFGK010000004">
    <property type="protein sequence ID" value="GAB0057363.1"/>
    <property type="molecule type" value="Genomic_DNA"/>
</dbReference>
<evidence type="ECO:0000313" key="16">
    <source>
        <dbReference type="Proteomes" id="UP001628193"/>
    </source>
</evidence>
<dbReference type="CDD" id="cd06550">
    <property type="entry name" value="TM_ABC_iron-siderophores_like"/>
    <property type="match status" value="1"/>
</dbReference>
<proteinExistence type="inferred from homology"/>
<evidence type="ECO:0000256" key="6">
    <source>
        <dbReference type="ARBA" id="ARBA00022692"/>
    </source>
</evidence>
<sequence>MDDFMIRAMLAGVGIAVAAGPLGVFVVWRRMAYFGDALSHSALLGVALGLVTGWNMNGVIAAVCVGVALFVTWMHTRPEIPADAALGIFSQGALSLGLVVAALSQGARVDMMAFLFGDVLATSWGDVVWIWCGAGVVLILMRFYWHAWVNAALHEGLAILDGVPVARLRLLFMFLTALVIASAIKVVGALLITAMLVIPPVAARPLARTPEGMALGAVLIGAASAPLGLWASFRWDLPSGPAIVLAACVFFGVSLLFGRRRG</sequence>
<keyword evidence="6 13" id="KW-0812">Transmembrane</keyword>
<comment type="subcellular location">
    <subcellularLocation>
        <location evidence="2 13">Cell membrane</location>
        <topology evidence="2 13">Multi-pass membrane protein</topology>
    </subcellularLocation>
</comment>
<keyword evidence="5" id="KW-1003">Cell membrane</keyword>
<comment type="similarity">
    <text evidence="3 13">Belongs to the ABC-3 integral membrane protein family.</text>
</comment>
<dbReference type="PANTHER" id="PTHR30477:SF23">
    <property type="entry name" value="HIGH-AFFINITY ZINC UPTAKE SYSTEM MEMBRANE PROTEIN ZNUB"/>
    <property type="match status" value="1"/>
</dbReference>
<feature type="transmembrane region" description="Helical" evidence="14">
    <location>
        <begin position="124"/>
        <end position="145"/>
    </location>
</feature>
<feature type="transmembrane region" description="Helical" evidence="14">
    <location>
        <begin position="6"/>
        <end position="28"/>
    </location>
</feature>
<dbReference type="Proteomes" id="UP001628193">
    <property type="component" value="Unassembled WGS sequence"/>
</dbReference>
<protein>
    <recommendedName>
        <fullName evidence="12">High-affinity zinc uptake system membrane protein ZnuB</fullName>
    </recommendedName>
</protein>
<feature type="transmembrane region" description="Helical" evidence="14">
    <location>
        <begin position="40"/>
        <end position="73"/>
    </location>
</feature>
<keyword evidence="4 13" id="KW-0813">Transport</keyword>
<keyword evidence="8" id="KW-0864">Zinc transport</keyword>
<evidence type="ECO:0000256" key="7">
    <source>
        <dbReference type="ARBA" id="ARBA00022833"/>
    </source>
</evidence>
<evidence type="ECO:0000256" key="12">
    <source>
        <dbReference type="ARBA" id="ARBA00040080"/>
    </source>
</evidence>
<feature type="transmembrane region" description="Helical" evidence="14">
    <location>
        <begin position="213"/>
        <end position="233"/>
    </location>
</feature>
<keyword evidence="7" id="KW-0862">Zinc</keyword>
<evidence type="ECO:0000256" key="2">
    <source>
        <dbReference type="ARBA" id="ARBA00004651"/>
    </source>
</evidence>
<gene>
    <name evidence="15" type="primary">znuB</name>
    <name evidence="15" type="ORF">SIID45300_01690</name>
</gene>
<evidence type="ECO:0000256" key="9">
    <source>
        <dbReference type="ARBA" id="ARBA00022989"/>
    </source>
</evidence>
<name>A0ABQ0C8Z5_9PROT</name>
<keyword evidence="9 14" id="KW-1133">Transmembrane helix</keyword>